<protein>
    <submittedName>
        <fullName evidence="1">Uncharacterized protein</fullName>
    </submittedName>
</protein>
<evidence type="ECO:0000313" key="2">
    <source>
        <dbReference type="Proteomes" id="UP000249239"/>
    </source>
</evidence>
<comment type="caution">
    <text evidence="1">The sequence shown here is derived from an EMBL/GenBank/DDBJ whole genome shotgun (WGS) entry which is preliminary data.</text>
</comment>
<proteinExistence type="predicted"/>
<dbReference type="PROSITE" id="PS51257">
    <property type="entry name" value="PROKAR_LIPOPROTEIN"/>
    <property type="match status" value="1"/>
</dbReference>
<evidence type="ECO:0000313" key="1">
    <source>
        <dbReference type="EMBL" id="PZX10569.1"/>
    </source>
</evidence>
<dbReference type="AlphaFoldDB" id="A0A2W7PMK0"/>
<accession>A0A2W7PMK0</accession>
<organism evidence="1 2">
    <name type="scientific">Breznakibacter xylanolyticus</name>
    <dbReference type="NCBI Taxonomy" id="990"/>
    <lineage>
        <taxon>Bacteria</taxon>
        <taxon>Pseudomonadati</taxon>
        <taxon>Bacteroidota</taxon>
        <taxon>Bacteroidia</taxon>
        <taxon>Marinilabiliales</taxon>
        <taxon>Marinilabiliaceae</taxon>
        <taxon>Breznakibacter</taxon>
    </lineage>
</organism>
<keyword evidence="2" id="KW-1185">Reference proteome</keyword>
<reference evidence="1 2" key="1">
    <citation type="submission" date="2018-06" db="EMBL/GenBank/DDBJ databases">
        <title>Genomic Encyclopedia of Archaeal and Bacterial Type Strains, Phase II (KMG-II): from individual species to whole genera.</title>
        <authorList>
            <person name="Goeker M."/>
        </authorList>
    </citation>
    <scope>NUCLEOTIDE SEQUENCE [LARGE SCALE GENOMIC DNA]</scope>
    <source>
        <strain evidence="1 2">DSM 6779</strain>
    </source>
</reference>
<dbReference type="Proteomes" id="UP000249239">
    <property type="component" value="Unassembled WGS sequence"/>
</dbReference>
<dbReference type="EMBL" id="QKZK01000050">
    <property type="protein sequence ID" value="PZX10569.1"/>
    <property type="molecule type" value="Genomic_DNA"/>
</dbReference>
<dbReference type="RefSeq" id="WP_111447116.1">
    <property type="nucleotide sequence ID" value="NZ_QKZK01000050.1"/>
</dbReference>
<sequence length="140" mass="15518">MKCGFESSGLKTLGMGVMLGVTSCVTTLPMTMSEGQVQAVRIWMDMGHKPCHVEAPRFYRIDERWFHFFSFLRDSGKGDHKLVHSSPLKILSLHGDGYSVQGIGLPTVPVMELSNVRDSEKPNYRSVYDCTAPIRAGPLG</sequence>
<gene>
    <name evidence="1" type="ORF">LX69_03341</name>
</gene>
<name>A0A2W7PMK0_9BACT</name>